<proteinExistence type="predicted"/>
<dbReference type="PROSITE" id="PS51379">
    <property type="entry name" value="4FE4S_FER_2"/>
    <property type="match status" value="2"/>
</dbReference>
<evidence type="ECO:0000259" key="7">
    <source>
        <dbReference type="PROSITE" id="PS51379"/>
    </source>
</evidence>
<dbReference type="InterPro" id="IPR011898">
    <property type="entry name" value="PorD_KorD"/>
</dbReference>
<evidence type="ECO:0000256" key="1">
    <source>
        <dbReference type="ARBA" id="ARBA00001966"/>
    </source>
</evidence>
<dbReference type="GO" id="GO:0051539">
    <property type="term" value="F:4 iron, 4 sulfur cluster binding"/>
    <property type="evidence" value="ECO:0007669"/>
    <property type="project" value="UniProtKB-KW"/>
</dbReference>
<dbReference type="Proteomes" id="UP000218387">
    <property type="component" value="Chromosome"/>
</dbReference>
<comment type="cofactor">
    <cofactor evidence="1">
        <name>[4Fe-4S] cluster</name>
        <dbReference type="ChEBI" id="CHEBI:49883"/>
    </cofactor>
</comment>
<keyword evidence="9" id="KW-1185">Reference proteome</keyword>
<protein>
    <submittedName>
        <fullName evidence="8">4Fe-4S dicluster domain-containing protein</fullName>
    </submittedName>
</protein>
<dbReference type="Pfam" id="PF12838">
    <property type="entry name" value="Fer4_7"/>
    <property type="match status" value="1"/>
</dbReference>
<dbReference type="PANTHER" id="PTHR43724:SF1">
    <property type="entry name" value="PYRUVATE SYNTHASE SUBUNIT PORD"/>
    <property type="match status" value="1"/>
</dbReference>
<evidence type="ECO:0000256" key="6">
    <source>
        <dbReference type="ARBA" id="ARBA00023014"/>
    </source>
</evidence>
<keyword evidence="6" id="KW-0411">Iron-sulfur</keyword>
<dbReference type="RefSeq" id="WP_096918851.1">
    <property type="nucleotide sequence ID" value="NZ_CABJDW020000013.1"/>
</dbReference>
<keyword evidence="2" id="KW-0004">4Fe-4S</keyword>
<dbReference type="SUPFAM" id="SSF54862">
    <property type="entry name" value="4Fe-4S ferredoxins"/>
    <property type="match status" value="1"/>
</dbReference>
<gene>
    <name evidence="8" type="ORF">CPZ25_013680</name>
</gene>
<dbReference type="NCBIfam" id="TIGR02179">
    <property type="entry name" value="PorD_KorD"/>
    <property type="match status" value="1"/>
</dbReference>
<organism evidence="8 9">
    <name type="scientific">Eubacterium maltosivorans</name>
    <dbReference type="NCBI Taxonomy" id="2041044"/>
    <lineage>
        <taxon>Bacteria</taxon>
        <taxon>Bacillati</taxon>
        <taxon>Bacillota</taxon>
        <taxon>Clostridia</taxon>
        <taxon>Eubacteriales</taxon>
        <taxon>Eubacteriaceae</taxon>
        <taxon>Eubacterium</taxon>
    </lineage>
</organism>
<feature type="domain" description="4Fe-4S ferredoxin-type" evidence="7">
    <location>
        <begin position="70"/>
        <end position="99"/>
    </location>
</feature>
<dbReference type="Gene3D" id="3.30.70.20">
    <property type="match status" value="2"/>
</dbReference>
<dbReference type="AlphaFoldDB" id="A0A4P9CBW9"/>
<evidence type="ECO:0000256" key="5">
    <source>
        <dbReference type="ARBA" id="ARBA00023004"/>
    </source>
</evidence>
<reference evidence="8 9" key="1">
    <citation type="submission" date="2018-05" db="EMBL/GenBank/DDBJ databases">
        <title>Genome comparison of Eubacterium sp.</title>
        <authorList>
            <person name="Feng Y."/>
            <person name="Sanchez-Andrea I."/>
            <person name="Stams A.J.M."/>
            <person name="De Vos W.M."/>
        </authorList>
    </citation>
    <scope>NUCLEOTIDE SEQUENCE [LARGE SCALE GENOMIC DNA]</scope>
    <source>
        <strain evidence="8 9">YI</strain>
    </source>
</reference>
<evidence type="ECO:0000313" key="8">
    <source>
        <dbReference type="EMBL" id="QCT72335.1"/>
    </source>
</evidence>
<keyword evidence="5" id="KW-0408">Iron</keyword>
<name>A0A4P9CBW9_EUBML</name>
<dbReference type="KEGG" id="emt:CPZ25_013680"/>
<dbReference type="PANTHER" id="PTHR43724">
    <property type="entry name" value="PYRUVATE SYNTHASE SUBUNIT PORD"/>
    <property type="match status" value="1"/>
</dbReference>
<dbReference type="EMBL" id="CP029487">
    <property type="protein sequence ID" value="QCT72335.1"/>
    <property type="molecule type" value="Genomic_DNA"/>
</dbReference>
<evidence type="ECO:0000256" key="3">
    <source>
        <dbReference type="ARBA" id="ARBA00022723"/>
    </source>
</evidence>
<feature type="domain" description="4Fe-4S ferredoxin-type" evidence="7">
    <location>
        <begin position="40"/>
        <end position="69"/>
    </location>
</feature>
<dbReference type="InterPro" id="IPR017900">
    <property type="entry name" value="4Fe4S_Fe_S_CS"/>
</dbReference>
<accession>A0A4P9CBW9</accession>
<evidence type="ECO:0000256" key="2">
    <source>
        <dbReference type="ARBA" id="ARBA00022485"/>
    </source>
</evidence>
<dbReference type="PROSITE" id="PS00198">
    <property type="entry name" value="4FE4S_FER_1"/>
    <property type="match status" value="1"/>
</dbReference>
<dbReference type="GO" id="GO:0016625">
    <property type="term" value="F:oxidoreductase activity, acting on the aldehyde or oxo group of donors, iron-sulfur protein as acceptor"/>
    <property type="evidence" value="ECO:0007669"/>
    <property type="project" value="InterPro"/>
</dbReference>
<evidence type="ECO:0000313" key="9">
    <source>
        <dbReference type="Proteomes" id="UP000218387"/>
    </source>
</evidence>
<keyword evidence="4" id="KW-0677">Repeat</keyword>
<dbReference type="InterPro" id="IPR017896">
    <property type="entry name" value="4Fe4S_Fe-S-bd"/>
</dbReference>
<dbReference type="GO" id="GO:0046872">
    <property type="term" value="F:metal ion binding"/>
    <property type="evidence" value="ECO:0007669"/>
    <property type="project" value="UniProtKB-KW"/>
</dbReference>
<evidence type="ECO:0000256" key="4">
    <source>
        <dbReference type="ARBA" id="ARBA00022737"/>
    </source>
</evidence>
<sequence>MATDISKLTESVKWQDLTTGCSVAGSKTSEAFNTGEWRVDSPEYIKDNCKQCLLCVPVCPDSSIPVKDEKRLDFDMAHCKGCGICARVCPFEAIIMKEGE</sequence>
<keyword evidence="3" id="KW-0479">Metal-binding</keyword>